<dbReference type="Proteomes" id="UP000295264">
    <property type="component" value="Unassembled WGS sequence"/>
</dbReference>
<evidence type="ECO:0000313" key="3">
    <source>
        <dbReference type="Proteomes" id="UP000295264"/>
    </source>
</evidence>
<comment type="caution">
    <text evidence="2">The sequence shown here is derived from an EMBL/GenBank/DDBJ whole genome shotgun (WGS) entry which is preliminary data.</text>
</comment>
<comment type="similarity">
    <text evidence="1">Belongs to the phosphorylase b kinase regulatory chain family.</text>
</comment>
<dbReference type="GO" id="GO:0005964">
    <property type="term" value="C:phosphorylase kinase complex"/>
    <property type="evidence" value="ECO:0007669"/>
    <property type="project" value="TreeGrafter"/>
</dbReference>
<dbReference type="InterPro" id="IPR008734">
    <property type="entry name" value="PHK_A/B_su"/>
</dbReference>
<comment type="subunit">
    <text evidence="1">Hexadecamer of 4 heterotetramers, each composed of alpha, beta, gamma, and delta subunits. Alpha (PHKA1 or PHKA2) and beta (PHKB) are regulatory subunits, gamma (PHKG1 or PHKG2) is the catalytic subunit, and delta is calmodulin.</text>
</comment>
<comment type="subcellular location">
    <subcellularLocation>
        <location evidence="1">Cell membrane</location>
        <topology evidence="1">Lipid-anchor</topology>
        <orientation evidence="1">Cytoplasmic side</orientation>
    </subcellularLocation>
</comment>
<dbReference type="GO" id="GO:0005886">
    <property type="term" value="C:plasma membrane"/>
    <property type="evidence" value="ECO:0007669"/>
    <property type="project" value="UniProtKB-SubCell"/>
</dbReference>
<protein>
    <recommendedName>
        <fullName evidence="1">Phosphorylase b kinase regulatory subunit</fullName>
    </recommendedName>
</protein>
<accession>A0A484GZA0</accession>
<organism evidence="2 3">
    <name type="scientific">Sousa chinensis</name>
    <name type="common">Indo-pacific humpbacked dolphin</name>
    <name type="synonym">Steno chinensis</name>
    <dbReference type="NCBI Taxonomy" id="103600"/>
    <lineage>
        <taxon>Eukaryota</taxon>
        <taxon>Metazoa</taxon>
        <taxon>Chordata</taxon>
        <taxon>Craniata</taxon>
        <taxon>Vertebrata</taxon>
        <taxon>Euteleostomi</taxon>
        <taxon>Mammalia</taxon>
        <taxon>Eutheria</taxon>
        <taxon>Laurasiatheria</taxon>
        <taxon>Artiodactyla</taxon>
        <taxon>Whippomorpha</taxon>
        <taxon>Cetacea</taxon>
        <taxon>Odontoceti</taxon>
        <taxon>Delphinidae</taxon>
        <taxon>Sousa</taxon>
    </lineage>
</organism>
<sequence>SGYPVIPKYYSVPADFVEYEKRNPGSQKRFPSNCGRDGKLFLWGQALYVIAKLLADELISPEDIDPVQRYVPLQNQRNVSIRFSNQGPLENDLVVYVALIAESQRLQVFLNTYGIQTQTPQQVEPIQIWAQQELVKAYFHLGINEKSGLCGRPDRPIGCLGTSKIYRILGKTVVCYPIIFDLSDFYMSQDVLLLIDDIKNALQFIKQYWKMHGHP</sequence>
<feature type="non-terminal residue" evidence="2">
    <location>
        <position position="215"/>
    </location>
</feature>
<reference evidence="2 3" key="1">
    <citation type="journal article" date="2018" name="Genomics">
        <title>Molecular footprints of inshore aquatic adaptation in Indo-Pacific humpback dolphin (Sousa chinensis).</title>
        <authorList>
            <person name="Ming Y."/>
            <person name="Jian J."/>
            <person name="Yu F."/>
            <person name="Yu X."/>
            <person name="Wang J."/>
            <person name="Liu W."/>
        </authorList>
    </citation>
    <scope>NUCLEOTIDE SEQUENCE [LARGE SCALE GENOMIC DNA]</scope>
    <source>
        <strain evidence="2">MY-2018</strain>
        <tissue evidence="2">Skin</tissue>
    </source>
</reference>
<dbReference type="EMBL" id="QWLN02001751">
    <property type="protein sequence ID" value="TEA41082.1"/>
    <property type="molecule type" value="Genomic_DNA"/>
</dbReference>
<keyword evidence="1" id="KW-0112">Calmodulin-binding</keyword>
<keyword evidence="1" id="KW-0449">Lipoprotein</keyword>
<keyword evidence="1" id="KW-0472">Membrane</keyword>
<dbReference type="AlphaFoldDB" id="A0A484GZA0"/>
<evidence type="ECO:0000256" key="1">
    <source>
        <dbReference type="RuleBase" id="RU364123"/>
    </source>
</evidence>
<dbReference type="PANTHER" id="PTHR10749">
    <property type="entry name" value="PHOSPHORYLASE B KINASE REGULATORY SUBUNIT"/>
    <property type="match status" value="1"/>
</dbReference>
<dbReference type="GO" id="GO:0005977">
    <property type="term" value="P:glycogen metabolic process"/>
    <property type="evidence" value="ECO:0007669"/>
    <property type="project" value="UniProtKB-UniPathway"/>
</dbReference>
<gene>
    <name evidence="2" type="ORF">DBR06_SOUSAS32810008</name>
</gene>
<keyword evidence="1" id="KW-0636">Prenylation</keyword>
<comment type="function">
    <text evidence="1">Phosphorylase b kinase catalyzes the phosphorylation of serine in certain substrates, including troponin I.</text>
</comment>
<dbReference type="UniPathway" id="UPA00163"/>
<keyword evidence="3" id="KW-1185">Reference proteome</keyword>
<keyword evidence="1" id="KW-1003">Cell membrane</keyword>
<name>A0A484GZA0_SOUCH</name>
<comment type="pathway">
    <text evidence="1">Glycan biosynthesis; glycogen metabolism.</text>
</comment>
<dbReference type="PANTHER" id="PTHR10749:SF8">
    <property type="entry name" value="PHOSPHORYLASE B KINASE REGULATORY SUBUNIT BETA"/>
    <property type="match status" value="1"/>
</dbReference>
<evidence type="ECO:0000313" key="2">
    <source>
        <dbReference type="EMBL" id="TEA41082.1"/>
    </source>
</evidence>
<keyword evidence="1" id="KW-0321">Glycogen metabolism</keyword>
<keyword evidence="1" id="KW-0119">Carbohydrate metabolism</keyword>
<proteinExistence type="inferred from homology"/>
<feature type="non-terminal residue" evidence="2">
    <location>
        <position position="1"/>
    </location>
</feature>
<dbReference type="GO" id="GO:0005516">
    <property type="term" value="F:calmodulin binding"/>
    <property type="evidence" value="ECO:0007669"/>
    <property type="project" value="UniProtKB-KW"/>
</dbReference>